<dbReference type="SUPFAM" id="SSF159501">
    <property type="entry name" value="EreA/ChaN-like"/>
    <property type="match status" value="1"/>
</dbReference>
<evidence type="ECO:0000256" key="1">
    <source>
        <dbReference type="SAM" id="SignalP"/>
    </source>
</evidence>
<dbReference type="InterPro" id="IPR007314">
    <property type="entry name" value="Cofac_haem-bd_dom"/>
</dbReference>
<protein>
    <submittedName>
        <fullName evidence="3">Secreted protein containing DUF399</fullName>
    </submittedName>
</protein>
<name>A4TZB5_9PROT</name>
<evidence type="ECO:0000313" key="3">
    <source>
        <dbReference type="EMBL" id="CAM75972.1"/>
    </source>
</evidence>
<gene>
    <name evidence="3" type="ORF">MGR_3300</name>
</gene>
<organism evidence="3">
    <name type="scientific">Magnetospirillum gryphiswaldense</name>
    <dbReference type="NCBI Taxonomy" id="55518"/>
    <lineage>
        <taxon>Bacteria</taxon>
        <taxon>Pseudomonadati</taxon>
        <taxon>Pseudomonadota</taxon>
        <taxon>Alphaproteobacteria</taxon>
        <taxon>Rhodospirillales</taxon>
        <taxon>Rhodospirillaceae</taxon>
        <taxon>Magnetospirillum</taxon>
    </lineage>
</organism>
<feature type="chain" id="PRO_5002673185" evidence="1">
    <location>
        <begin position="19"/>
        <end position="317"/>
    </location>
</feature>
<feature type="domain" description="Haem-binding uptake Tiki superfamily ChaN" evidence="2">
    <location>
        <begin position="52"/>
        <end position="252"/>
    </location>
</feature>
<dbReference type="EMBL" id="CU459003">
    <property type="protein sequence ID" value="CAM75972.1"/>
    <property type="molecule type" value="Genomic_DNA"/>
</dbReference>
<proteinExistence type="predicted"/>
<sequence>MHLSTVAVALLLALPVQAAEPPAPTAPLERDHPLVGRIWQPASKAFITADALAAQAAAADMVLLGETHDNADHHALQAWMVGRLMVPSSPKPLVAFEMLDRSQGPALEAHLAAHPKDADGLGPAVGWDKSGWPDWALYRPIAKAALEEGAAVATANLSKDDSRAIAKGDIPTPWRDKLGLETPQDPGQRQAMEADIQAGHCNMLPERALPAMVRVQRARDAAMAWTMAQAPRAVLIAGAGHVRNDRAVPVHLASMAKGKQVLALAFLEVQPGKTEPAQYAEVYDTDHLPFDAVWFTPKAERTDQCEAFKRHLDKKKD</sequence>
<dbReference type="AlphaFoldDB" id="A4TZB5"/>
<dbReference type="CDD" id="cd14727">
    <property type="entry name" value="ChanN-like"/>
    <property type="match status" value="1"/>
</dbReference>
<dbReference type="Pfam" id="PF04187">
    <property type="entry name" value="Cofac_haem_bdg"/>
    <property type="match status" value="1"/>
</dbReference>
<reference evidence="3" key="1">
    <citation type="journal article" date="2007" name="J. Bacteriol.">
        <title>Comparative genome analysis of four magnetotactic bacteria reveals a complex set of group-specific genes implicated in magnetosome biomineralization and function.</title>
        <authorList>
            <person name="Richter M."/>
            <person name="Kube M."/>
            <person name="Bazylinski D.A."/>
            <person name="Lombardot T."/>
            <person name="Gloeckner F.O."/>
            <person name="Reinhardt R."/>
            <person name="Schueler D."/>
        </authorList>
    </citation>
    <scope>NUCLEOTIDE SEQUENCE</scope>
    <source>
        <strain evidence="3">MSR-1</strain>
    </source>
</reference>
<dbReference type="RefSeq" id="WP_106002461.1">
    <property type="nucleotide sequence ID" value="NZ_CP027527.1"/>
</dbReference>
<dbReference type="Gene3D" id="3.40.50.11550">
    <property type="match status" value="2"/>
</dbReference>
<accession>A4TZB5</accession>
<evidence type="ECO:0000259" key="2">
    <source>
        <dbReference type="Pfam" id="PF04187"/>
    </source>
</evidence>
<keyword evidence="1" id="KW-0732">Signal</keyword>
<feature type="signal peptide" evidence="1">
    <location>
        <begin position="1"/>
        <end position="18"/>
    </location>
</feature>